<reference evidence="1 2" key="1">
    <citation type="journal article" date="2014" name="PLoS Genet.">
        <title>The Genome of Spironucleus salmonicida Highlights a Fish Pathogen Adapted to Fluctuating Environments.</title>
        <authorList>
            <person name="Xu F."/>
            <person name="Jerlstrom-Hultqvist J."/>
            <person name="Einarsson E."/>
            <person name="Astvaldsson A."/>
            <person name="Svard S.G."/>
            <person name="Andersson J.O."/>
        </authorList>
    </citation>
    <scope>NUCLEOTIDE SEQUENCE [LARGE SCALE GENOMIC DNA]</scope>
    <source>
        <strain evidence="1 2">ATCC 50377</strain>
    </source>
</reference>
<accession>A0A9P8LVL1</accession>
<dbReference type="GeneID" id="94296843"/>
<organism evidence="1 2">
    <name type="scientific">Spironucleus salmonicida</name>
    <dbReference type="NCBI Taxonomy" id="348837"/>
    <lineage>
        <taxon>Eukaryota</taxon>
        <taxon>Metamonada</taxon>
        <taxon>Diplomonadida</taxon>
        <taxon>Hexamitidae</taxon>
        <taxon>Hexamitinae</taxon>
        <taxon>Spironucleus</taxon>
    </lineage>
</organism>
<dbReference type="KEGG" id="ssao:94296843"/>
<dbReference type="AlphaFoldDB" id="A0A9P8LVL1"/>
<keyword evidence="2" id="KW-1185">Reference proteome</keyword>
<comment type="caution">
    <text evidence="1">The sequence shown here is derived from an EMBL/GenBank/DDBJ whole genome shotgun (WGS) entry which is preliminary data.</text>
</comment>
<gene>
    <name evidence="1" type="ORF">SS50377_22820</name>
</gene>
<dbReference type="EMBL" id="AUWU02000003">
    <property type="protein sequence ID" value="KAH0575193.1"/>
    <property type="molecule type" value="Genomic_DNA"/>
</dbReference>
<dbReference type="RefSeq" id="XP_067765966.1">
    <property type="nucleotide sequence ID" value="XM_067906698.1"/>
</dbReference>
<evidence type="ECO:0000313" key="2">
    <source>
        <dbReference type="Proteomes" id="UP000018208"/>
    </source>
</evidence>
<name>A0A9P8LVL1_9EUKA</name>
<proteinExistence type="predicted"/>
<protein>
    <submittedName>
        <fullName evidence="1">Uncharacterized protein</fullName>
    </submittedName>
</protein>
<evidence type="ECO:0000313" key="1">
    <source>
        <dbReference type="EMBL" id="KAH0575193.1"/>
    </source>
</evidence>
<dbReference type="Proteomes" id="UP000018208">
    <property type="component" value="Unassembled WGS sequence"/>
</dbReference>
<sequence length="60" mass="6904">MSTLSALRRPLIHPAAVIRFDLPGARPVPYVQARRFFDAFSRAKVELLELGRRLEALERE</sequence>